<dbReference type="InterPro" id="IPR038765">
    <property type="entry name" value="Papain-like_cys_pep_sf"/>
</dbReference>
<sequence length="1250" mass="145363">MKKHTLIFLCALFTFSSIYSQNTYNEFWNKLLNNDRESANSIFENLKSDDLQGLVINEILREENGQFFSNKPFINKVLSQKDFEYYLYALWNKTYFFDNYLATGLNGKNKRILEEVSKSKITNATIKDAIIYLNSVVARHSNNWERYFSLNDSIKVIKDWEYCGVFENLNESGLDSYYPPETLPFSKTDFDAKSNGYVNWYKSNNAKEAYQFFTNHEEFGSGVNYAQTFVTAKADKEVSLRIGCGSAFKVWLNDVIVFENTEDVITELDAYKLNLTIPKGTNRLLFKLAESNSSSYFIAKFIDKNGKEPEGITYSSTVTDYNKNDRSKLNIEILDNEFETYFLNKIKEEPNNFFYVYCLNGVYLRNSKQKEAKDLLSPYIIKYPKSSLIRKMLMLIYSSEGDTTSYNELKKNLELDDPNYYLPLVLKVIDFRELNRMSISELEAFLKQFKETVNNDILRLTADFIYYARKEDLINVRKNLDSLLELSQDNLRLLLAYSPLYSSLFKEDNKTKALLEDINKRYFDMSAITQLARYYEKLNKKDKVIELYTKNLQHLSADNLYLIKVIKKLHSYKNYKESLKYIDMALGNFPYSFQALELKGDALVQLSKNKEAIQAYEKSLRFNSAKSSLRKKIKDLKNESNIINDFALKNVYSYIESNREKIKTNNYGYNILLDDYTVELYSEGGGRYRTTYIYEITSDAGVESFKEYNLGLSGSYFISKSEIVKKDKSVVPAEKSGSKLVFNGLSTGDVVHIDYEGSFSSTGRFYKDYTDKFMFDSFHPTVKTSLKLIVPKNHKIFYKAVNGNLEPKKSQIGNYDVYDWSLEGLEGLAQTEDYMPNNEDIARYLHISTIPSWNDIAVWYSDLVRASIEETSTVKKAFNKIFPNGYLKLSEDERSKAIYNYIKNNFTYSYVNFKQSGFVPQKPTKTIKTNLGDCKDFSTLYVTLANMAQLNANLVLVLTSDYGQNNLILPSTDFNHCIVKVEINEKEQFLELTDKYLPYKSLPNSLRGATALEIPFKTNGEVKKYDLFKLNDVTRDKSVFTNKVDVFVKENKINMTIDTEFKGHINSYYASVLSEPNEEVVKKSIFDELKGLINEDFVLNKLYNANRIDDDKIIKYTSEVTIDKKINKIGSINIFKLPKVSNPYTNNIVSLDKRYYPIEYIKYENIDEYYNYYDVFIEEGQKFIEIPKSNTFTYKDHSYSVSFKLINDNHLRVERHSKTPANAITPEDYSTFKDYVKSIIEAEEEFIGFK</sequence>
<feature type="domain" description="DUF3857" evidence="3">
    <location>
        <begin position="740"/>
        <end position="823"/>
    </location>
</feature>
<dbReference type="Pfam" id="PF01841">
    <property type="entry name" value="Transglut_core"/>
    <property type="match status" value="1"/>
</dbReference>
<dbReference type="SUPFAM" id="SSF48452">
    <property type="entry name" value="TPR-like"/>
    <property type="match status" value="1"/>
</dbReference>
<evidence type="ECO:0000256" key="1">
    <source>
        <dbReference type="SAM" id="SignalP"/>
    </source>
</evidence>
<gene>
    <name evidence="4" type="ORF">M3P09_07715</name>
</gene>
<comment type="caution">
    <text evidence="4">The sequence shown here is derived from an EMBL/GenBank/DDBJ whole genome shotgun (WGS) entry which is preliminary data.</text>
</comment>
<dbReference type="Proteomes" id="UP001165381">
    <property type="component" value="Unassembled WGS sequence"/>
</dbReference>
<dbReference type="Gene3D" id="1.25.40.10">
    <property type="entry name" value="Tetratricopeptide repeat domain"/>
    <property type="match status" value="1"/>
</dbReference>
<dbReference type="Gene3D" id="3.10.620.30">
    <property type="match status" value="1"/>
</dbReference>
<dbReference type="SMART" id="SM00028">
    <property type="entry name" value="TPR"/>
    <property type="match status" value="2"/>
</dbReference>
<organism evidence="4 5">
    <name type="scientific">Jejuia spongiicola</name>
    <dbReference type="NCBI Taxonomy" id="2942207"/>
    <lineage>
        <taxon>Bacteria</taxon>
        <taxon>Pseudomonadati</taxon>
        <taxon>Bacteroidota</taxon>
        <taxon>Flavobacteriia</taxon>
        <taxon>Flavobacteriales</taxon>
        <taxon>Flavobacteriaceae</taxon>
        <taxon>Jejuia</taxon>
    </lineage>
</organism>
<dbReference type="InterPro" id="IPR011990">
    <property type="entry name" value="TPR-like_helical_dom_sf"/>
</dbReference>
<feature type="chain" id="PRO_5045995343" evidence="1">
    <location>
        <begin position="21"/>
        <end position="1250"/>
    </location>
</feature>
<accession>A0ABT0QD72</accession>
<keyword evidence="5" id="KW-1185">Reference proteome</keyword>
<evidence type="ECO:0000313" key="5">
    <source>
        <dbReference type="Proteomes" id="UP001165381"/>
    </source>
</evidence>
<dbReference type="Gene3D" id="2.60.40.3140">
    <property type="match status" value="1"/>
</dbReference>
<evidence type="ECO:0000313" key="4">
    <source>
        <dbReference type="EMBL" id="MCL6294875.1"/>
    </source>
</evidence>
<dbReference type="EMBL" id="JAMFLZ010000003">
    <property type="protein sequence ID" value="MCL6294875.1"/>
    <property type="molecule type" value="Genomic_DNA"/>
</dbReference>
<protein>
    <submittedName>
        <fullName evidence="4">DUF3857 domain-containing protein</fullName>
    </submittedName>
</protein>
<evidence type="ECO:0000259" key="3">
    <source>
        <dbReference type="Pfam" id="PF12969"/>
    </source>
</evidence>
<dbReference type="SUPFAM" id="SSF54001">
    <property type="entry name" value="Cysteine proteinases"/>
    <property type="match status" value="1"/>
</dbReference>
<feature type="signal peptide" evidence="1">
    <location>
        <begin position="1"/>
        <end position="20"/>
    </location>
</feature>
<reference evidence="4" key="1">
    <citation type="submission" date="2022-05" db="EMBL/GenBank/DDBJ databases">
        <authorList>
            <person name="Park J.-S."/>
        </authorList>
    </citation>
    <scope>NUCLEOTIDE SEQUENCE</scope>
    <source>
        <strain evidence="4">2012CJ34-3</strain>
    </source>
</reference>
<keyword evidence="1" id="KW-0732">Signal</keyword>
<feature type="domain" description="Transglutaminase-like" evidence="2">
    <location>
        <begin position="891"/>
        <end position="983"/>
    </location>
</feature>
<dbReference type="Pfam" id="PF12969">
    <property type="entry name" value="DUF3857"/>
    <property type="match status" value="1"/>
</dbReference>
<dbReference type="InterPro" id="IPR002931">
    <property type="entry name" value="Transglutaminase-like"/>
</dbReference>
<dbReference type="RefSeq" id="WP_249972670.1">
    <property type="nucleotide sequence ID" value="NZ_JAMFLZ010000003.1"/>
</dbReference>
<dbReference type="InterPro" id="IPR024618">
    <property type="entry name" value="DUF3857"/>
</dbReference>
<name>A0ABT0QD72_9FLAO</name>
<evidence type="ECO:0000259" key="2">
    <source>
        <dbReference type="Pfam" id="PF01841"/>
    </source>
</evidence>
<dbReference type="InterPro" id="IPR019734">
    <property type="entry name" value="TPR_rpt"/>
</dbReference>
<proteinExistence type="predicted"/>